<dbReference type="AlphaFoldDB" id="A0A517Y3Z5"/>
<protein>
    <submittedName>
        <fullName evidence="1">Neutral/alkaline non-lysosomal ceramidase</fullName>
    </submittedName>
</protein>
<dbReference type="Proteomes" id="UP000315017">
    <property type="component" value="Chromosome"/>
</dbReference>
<organism evidence="1 2">
    <name type="scientific">Anatilimnocola aggregata</name>
    <dbReference type="NCBI Taxonomy" id="2528021"/>
    <lineage>
        <taxon>Bacteria</taxon>
        <taxon>Pseudomonadati</taxon>
        <taxon>Planctomycetota</taxon>
        <taxon>Planctomycetia</taxon>
        <taxon>Pirellulales</taxon>
        <taxon>Pirellulaceae</taxon>
        <taxon>Anatilimnocola</taxon>
    </lineage>
</organism>
<gene>
    <name evidence="1" type="ORF">ETAA8_00340</name>
</gene>
<keyword evidence="2" id="KW-1185">Reference proteome</keyword>
<name>A0A517Y3Z5_9BACT</name>
<proteinExistence type="predicted"/>
<sequence>MKPAWHWTFLWTCSVLIVFASYSLAEDSSHFRVESNLRASVVKIDITPPADTPVVGHVRPTNGVRDPIRAGVLLLANEQTRAAIVTLDLISASGEMVAALRDVIALKTEIPRENIMVATSHNHSGPGWSRESAWSREMVAKLGAAAGEAAKTMRPVTIGYGEDRIDFNINRRKVIDGRALFRLNPDGPCDHRVKVLRFDDGRTLEPMSILMHAVCHPCVFTWGDKLTPPFPQGFPKISADFPGEAQTFVETVYGPKTQTLFLQGCAGDIRPNLPGVPYRCGDEADIKWTGRSLGCAVVRAADRSVVREELAKRKTIYPLKCASSVIELPGKKEPLACEMQAMRIGDYLLLTIPGEPMVEYGFQIEKAIADRAIPIVIGYANGNLGYICTAKSHEYGGYEPESSKLLPEAEPLILKELGRLADKALADIFESIKPTSK</sequence>
<dbReference type="KEGG" id="aagg:ETAA8_00340"/>
<dbReference type="EMBL" id="CP036274">
    <property type="protein sequence ID" value="QDU24973.1"/>
    <property type="molecule type" value="Genomic_DNA"/>
</dbReference>
<evidence type="ECO:0000313" key="2">
    <source>
        <dbReference type="Proteomes" id="UP000315017"/>
    </source>
</evidence>
<evidence type="ECO:0000313" key="1">
    <source>
        <dbReference type="EMBL" id="QDU24973.1"/>
    </source>
</evidence>
<accession>A0A517Y3Z5</accession>
<dbReference type="OrthoDB" id="622550at2"/>
<reference evidence="1 2" key="1">
    <citation type="submission" date="2019-02" db="EMBL/GenBank/DDBJ databases">
        <title>Deep-cultivation of Planctomycetes and their phenomic and genomic characterization uncovers novel biology.</title>
        <authorList>
            <person name="Wiegand S."/>
            <person name="Jogler M."/>
            <person name="Boedeker C."/>
            <person name="Pinto D."/>
            <person name="Vollmers J."/>
            <person name="Rivas-Marin E."/>
            <person name="Kohn T."/>
            <person name="Peeters S.H."/>
            <person name="Heuer A."/>
            <person name="Rast P."/>
            <person name="Oberbeckmann S."/>
            <person name="Bunk B."/>
            <person name="Jeske O."/>
            <person name="Meyerdierks A."/>
            <person name="Storesund J.E."/>
            <person name="Kallscheuer N."/>
            <person name="Luecker S."/>
            <person name="Lage O.M."/>
            <person name="Pohl T."/>
            <person name="Merkel B.J."/>
            <person name="Hornburger P."/>
            <person name="Mueller R.-W."/>
            <person name="Bruemmer F."/>
            <person name="Labrenz M."/>
            <person name="Spormann A.M."/>
            <person name="Op den Camp H."/>
            <person name="Overmann J."/>
            <person name="Amann R."/>
            <person name="Jetten M.S.M."/>
            <person name="Mascher T."/>
            <person name="Medema M.H."/>
            <person name="Devos D.P."/>
            <person name="Kaster A.-K."/>
            <person name="Ovreas L."/>
            <person name="Rohde M."/>
            <person name="Galperin M.Y."/>
            <person name="Jogler C."/>
        </authorList>
    </citation>
    <scope>NUCLEOTIDE SEQUENCE [LARGE SCALE GENOMIC DNA]</scope>
    <source>
        <strain evidence="1 2">ETA_A8</strain>
    </source>
</reference>